<protein>
    <submittedName>
        <fullName evidence="2">Uncharacterized protein</fullName>
    </submittedName>
</protein>
<dbReference type="Proteomes" id="UP000014461">
    <property type="component" value="Unassembled WGS sequence"/>
</dbReference>
<evidence type="ECO:0000313" key="3">
    <source>
        <dbReference type="Proteomes" id="UP000014461"/>
    </source>
</evidence>
<organism evidence="2 3">
    <name type="scientific">Agarivorans albus MKT 106</name>
    <dbReference type="NCBI Taxonomy" id="1331007"/>
    <lineage>
        <taxon>Bacteria</taxon>
        <taxon>Pseudomonadati</taxon>
        <taxon>Pseudomonadota</taxon>
        <taxon>Gammaproteobacteria</taxon>
        <taxon>Alteromonadales</taxon>
        <taxon>Alteromonadaceae</taxon>
        <taxon>Agarivorans</taxon>
    </lineage>
</organism>
<feature type="signal peptide" evidence="1">
    <location>
        <begin position="1"/>
        <end position="16"/>
    </location>
</feature>
<name>R9PFE1_AGAAL</name>
<dbReference type="EMBL" id="BARX01000001">
    <property type="protein sequence ID" value="GAD00100.1"/>
    <property type="molecule type" value="Genomic_DNA"/>
</dbReference>
<feature type="chain" id="PRO_5004478555" evidence="1">
    <location>
        <begin position="17"/>
        <end position="122"/>
    </location>
</feature>
<sequence length="122" mass="12928">MTAASASLVLALPASAGQLSNEQKQLAVDMANSSARCLAAHAYIHDKDERQALAQIVAHMPDEQISRESSAFLTVLGYGLGEASMGLHAVEQESGKQEALALAETVYQNNQCNIDEVLKSVS</sequence>
<reference evidence="2" key="1">
    <citation type="journal article" date="2013" name="Genome Announc.">
        <title>Draft Genome Sequence of Agarivorans albus Strain MKT 106T, an Agarolytic Marine Bacterium.</title>
        <authorList>
            <person name="Yasuike M."/>
            <person name="Nakamura Y."/>
            <person name="Kai W."/>
            <person name="Fujiwara A."/>
            <person name="Fukui Y."/>
            <person name="Satomi M."/>
            <person name="Sano M."/>
        </authorList>
    </citation>
    <scope>NUCLEOTIDE SEQUENCE [LARGE SCALE GENOMIC DNA]</scope>
</reference>
<proteinExistence type="predicted"/>
<dbReference type="AlphaFoldDB" id="R9PFE1"/>
<evidence type="ECO:0000313" key="2">
    <source>
        <dbReference type="EMBL" id="GAD00100.1"/>
    </source>
</evidence>
<comment type="caution">
    <text evidence="2">The sequence shown here is derived from an EMBL/GenBank/DDBJ whole genome shotgun (WGS) entry which is preliminary data.</text>
</comment>
<keyword evidence="3" id="KW-1185">Reference proteome</keyword>
<evidence type="ECO:0000256" key="1">
    <source>
        <dbReference type="SAM" id="SignalP"/>
    </source>
</evidence>
<accession>R9PFE1</accession>
<keyword evidence="1" id="KW-0732">Signal</keyword>
<gene>
    <name evidence="2" type="ORF">AALB_0180</name>
</gene>